<feature type="compositionally biased region" description="Acidic residues" evidence="1">
    <location>
        <begin position="911"/>
        <end position="921"/>
    </location>
</feature>
<reference evidence="2 3" key="1">
    <citation type="submission" date="2016-07" db="EMBL/GenBank/DDBJ databases">
        <title>Pervasive Adenine N6-methylation of Active Genes in Fungi.</title>
        <authorList>
            <consortium name="DOE Joint Genome Institute"/>
            <person name="Mondo S.J."/>
            <person name="Dannebaum R.O."/>
            <person name="Kuo R.C."/>
            <person name="Labutti K."/>
            <person name="Haridas S."/>
            <person name="Kuo A."/>
            <person name="Salamov A."/>
            <person name="Ahrendt S.R."/>
            <person name="Lipzen A."/>
            <person name="Sullivan W."/>
            <person name="Andreopoulos W.B."/>
            <person name="Clum A."/>
            <person name="Lindquist E."/>
            <person name="Daum C."/>
            <person name="Ramamoorthy G.K."/>
            <person name="Gryganskyi A."/>
            <person name="Culley D."/>
            <person name="Magnuson J.K."/>
            <person name="James T.Y."/>
            <person name="O'Malley M.A."/>
            <person name="Stajich J.E."/>
            <person name="Spatafora J.W."/>
            <person name="Visel A."/>
            <person name="Grigoriev I.V."/>
        </authorList>
    </citation>
    <scope>NUCLEOTIDE SEQUENCE [LARGE SCALE GENOMIC DNA]</scope>
    <source>
        <strain evidence="2 3">CBS 115471</strain>
    </source>
</reference>
<feature type="region of interest" description="Disordered" evidence="1">
    <location>
        <begin position="568"/>
        <end position="612"/>
    </location>
</feature>
<feature type="region of interest" description="Disordered" evidence="1">
    <location>
        <begin position="473"/>
        <end position="528"/>
    </location>
</feature>
<feature type="region of interest" description="Disordered" evidence="1">
    <location>
        <begin position="694"/>
        <end position="806"/>
    </location>
</feature>
<feature type="region of interest" description="Disordered" evidence="1">
    <location>
        <begin position="160"/>
        <end position="181"/>
    </location>
</feature>
<feature type="compositionally biased region" description="Acidic residues" evidence="1">
    <location>
        <begin position="794"/>
        <end position="804"/>
    </location>
</feature>
<name>A0A1Y1Z2Z4_9PLEO</name>
<evidence type="ECO:0000313" key="2">
    <source>
        <dbReference type="EMBL" id="ORY04661.1"/>
    </source>
</evidence>
<comment type="caution">
    <text evidence="2">The sequence shown here is derived from an EMBL/GenBank/DDBJ whole genome shotgun (WGS) entry which is preliminary data.</text>
</comment>
<evidence type="ECO:0000256" key="1">
    <source>
        <dbReference type="SAM" id="MobiDB-lite"/>
    </source>
</evidence>
<feature type="region of interest" description="Disordered" evidence="1">
    <location>
        <begin position="350"/>
        <end position="460"/>
    </location>
</feature>
<protein>
    <submittedName>
        <fullName evidence="2">Uncharacterized protein</fullName>
    </submittedName>
</protein>
<feature type="region of interest" description="Disordered" evidence="1">
    <location>
        <begin position="202"/>
        <end position="256"/>
    </location>
</feature>
<organism evidence="2 3">
    <name type="scientific">Clohesyomyces aquaticus</name>
    <dbReference type="NCBI Taxonomy" id="1231657"/>
    <lineage>
        <taxon>Eukaryota</taxon>
        <taxon>Fungi</taxon>
        <taxon>Dikarya</taxon>
        <taxon>Ascomycota</taxon>
        <taxon>Pezizomycotina</taxon>
        <taxon>Dothideomycetes</taxon>
        <taxon>Pleosporomycetidae</taxon>
        <taxon>Pleosporales</taxon>
        <taxon>Lindgomycetaceae</taxon>
        <taxon>Clohesyomyces</taxon>
    </lineage>
</organism>
<feature type="compositionally biased region" description="Polar residues" evidence="1">
    <location>
        <begin position="245"/>
        <end position="256"/>
    </location>
</feature>
<feature type="compositionally biased region" description="Low complexity" evidence="1">
    <location>
        <begin position="440"/>
        <end position="455"/>
    </location>
</feature>
<keyword evidence="3" id="KW-1185">Reference proteome</keyword>
<dbReference type="EMBL" id="MCFA01000133">
    <property type="protein sequence ID" value="ORY04661.1"/>
    <property type="molecule type" value="Genomic_DNA"/>
</dbReference>
<proteinExistence type="predicted"/>
<feature type="compositionally biased region" description="Polar residues" evidence="1">
    <location>
        <begin position="202"/>
        <end position="235"/>
    </location>
</feature>
<gene>
    <name evidence="2" type="ORF">BCR34DRAFT_591127</name>
</gene>
<feature type="compositionally biased region" description="Basic residues" evidence="1">
    <location>
        <begin position="739"/>
        <end position="753"/>
    </location>
</feature>
<feature type="compositionally biased region" description="Polar residues" evidence="1">
    <location>
        <begin position="365"/>
        <end position="374"/>
    </location>
</feature>
<evidence type="ECO:0000313" key="3">
    <source>
        <dbReference type="Proteomes" id="UP000193144"/>
    </source>
</evidence>
<feature type="region of interest" description="Disordered" evidence="1">
    <location>
        <begin position="838"/>
        <end position="921"/>
    </location>
</feature>
<dbReference type="Proteomes" id="UP000193144">
    <property type="component" value="Unassembled WGS sequence"/>
</dbReference>
<feature type="compositionally biased region" description="Basic and acidic residues" evidence="1">
    <location>
        <begin position="502"/>
        <end position="512"/>
    </location>
</feature>
<feature type="region of interest" description="Disordered" evidence="1">
    <location>
        <begin position="270"/>
        <end position="294"/>
    </location>
</feature>
<dbReference type="AlphaFoldDB" id="A0A1Y1Z2Z4"/>
<feature type="compositionally biased region" description="Basic and acidic residues" evidence="1">
    <location>
        <begin position="597"/>
        <end position="612"/>
    </location>
</feature>
<sequence>MNGSGKRIRPGDDSYHGDQFPPQAKRERLDGYIPAAIEHHFAHNPSVDRLYRTPPAKHAGHASLTFGNSSTPQGTLPFFQQRIKTVEIEDNRPLGSGSPTQCMNEVDFAALQAYVKDRTSEVPIPTTNWAVQDDLDLFGPDPLDTTAGDMSLQVYANDGPSVEQLAGPAGHHSEQTQGPGSQDEVVFVQYTGYDIGQLQFSPQISNKTSPSSASHPTSYTTPGLRLPTSSPISDGTKTHPPEGVQATSSPTTHPYTIDSRATVQHVVPEPPKQSLREMPQPWKKRSTATSRNCPIDTQVDGQICPSMTQYPALNRYDDAFATPMLYSCIQKERMVNATLGQSLSENEYQSIQAAQEKSEIPVEQNHASAATSVHDQAPRDLTHPVTTTSSCPIPNADPKSTESKTTDRKPSTSSRVDRIKNNRAERRKRKALQNRQASDPVKCTSPKSPKTPTPSEVAKLNELLNKRLIERAEERRKEQESLTAVDLTDESGEAKNVPKSRPLTEAERDEKLSLPNNKPYRPKADGEGWEKWEETNGETLLNFELKIGVHSKYSWEREAALEAERVKHLSKPKRGNRMTAAEKSPKEVSVKPLAPVQKREPDKDMSGSRYTDSRARELANEYKLTYFGSGMVKCGHACSGKGSCSHPCCKLGVLIDSRVMRKAKKNAEKKVECGCKCLSKQACKHVYYKEGTTLASQNRNRRGKGDEGEDEDAADSPQDGTTENGIQEAEDERNMTGSSKKKKNKPVKAKQTKKTSEKALHSTASGRIGKPKGPTTKRSKATQEAMLAEAEAGSAEDGDEQEMEDTNRVDELKDAMLAAFADDEDEQDFVGDAEADQVAGVEHAQQQDRRFGLTEEGMAGMNTEYPESDVSSDYHDDEPPNNTAPPSQPVDPNTGLTYAQLAALNGYDNGSGDDEAEDEYI</sequence>
<accession>A0A1Y1Z2Z4</accession>
<feature type="region of interest" description="Disordered" evidence="1">
    <location>
        <begin position="1"/>
        <end position="29"/>
    </location>
</feature>
<feature type="compositionally biased region" description="Basic and acidic residues" evidence="1">
    <location>
        <begin position="399"/>
        <end position="424"/>
    </location>
</feature>